<keyword evidence="4 6" id="KW-0472">Membrane</keyword>
<gene>
    <name evidence="7" type="ORF">HMPREF0682_2119</name>
</gene>
<dbReference type="AlphaFoldDB" id="U2S050"/>
<evidence type="ECO:0000256" key="3">
    <source>
        <dbReference type="ARBA" id="ARBA00022989"/>
    </source>
</evidence>
<feature type="transmembrane region" description="Helical" evidence="6">
    <location>
        <begin position="63"/>
        <end position="84"/>
    </location>
</feature>
<accession>U2S050</accession>
<dbReference type="Proteomes" id="UP000017052">
    <property type="component" value="Unassembled WGS sequence"/>
</dbReference>
<protein>
    <submittedName>
        <fullName evidence="7">Uncharacterized protein</fullName>
    </submittedName>
</protein>
<dbReference type="Gene3D" id="1.10.3720.10">
    <property type="entry name" value="MetI-like"/>
    <property type="match status" value="1"/>
</dbReference>
<evidence type="ECO:0000256" key="1">
    <source>
        <dbReference type="ARBA" id="ARBA00004141"/>
    </source>
</evidence>
<dbReference type="GO" id="GO:0016020">
    <property type="term" value="C:membrane"/>
    <property type="evidence" value="ECO:0007669"/>
    <property type="project" value="UniProtKB-SubCell"/>
</dbReference>
<evidence type="ECO:0000256" key="6">
    <source>
        <dbReference type="SAM" id="Phobius"/>
    </source>
</evidence>
<dbReference type="InterPro" id="IPR035906">
    <property type="entry name" value="MetI-like_sf"/>
</dbReference>
<evidence type="ECO:0000256" key="5">
    <source>
        <dbReference type="SAM" id="MobiDB-lite"/>
    </source>
</evidence>
<organism evidence="7 8">
    <name type="scientific">Propionibacterium acidifaciens F0233</name>
    <dbReference type="NCBI Taxonomy" id="553198"/>
    <lineage>
        <taxon>Bacteria</taxon>
        <taxon>Bacillati</taxon>
        <taxon>Actinomycetota</taxon>
        <taxon>Actinomycetes</taxon>
        <taxon>Propionibacteriales</taxon>
        <taxon>Propionibacteriaceae</taxon>
        <taxon>Propionibacterium</taxon>
    </lineage>
</organism>
<evidence type="ECO:0000313" key="8">
    <source>
        <dbReference type="Proteomes" id="UP000017052"/>
    </source>
</evidence>
<dbReference type="CDD" id="cd00648">
    <property type="entry name" value="Periplasmic_Binding_Protein_Type_2"/>
    <property type="match status" value="1"/>
</dbReference>
<name>U2S050_9ACTN</name>
<feature type="region of interest" description="Disordered" evidence="5">
    <location>
        <begin position="340"/>
        <end position="403"/>
    </location>
</feature>
<keyword evidence="3 6" id="KW-1133">Transmembrane helix</keyword>
<reference evidence="7" key="1">
    <citation type="submission" date="2013-08" db="EMBL/GenBank/DDBJ databases">
        <authorList>
            <person name="Durkin A.S."/>
            <person name="Haft D.R."/>
            <person name="McCorrison J."/>
            <person name="Torralba M."/>
            <person name="Gillis M."/>
            <person name="Haft D.H."/>
            <person name="Methe B."/>
            <person name="Sutton G."/>
            <person name="Nelson K.E."/>
        </authorList>
    </citation>
    <scope>NUCLEOTIDE SEQUENCE [LARGE SCALE GENOMIC DNA]</scope>
    <source>
        <strain evidence="7">F0233</strain>
    </source>
</reference>
<comment type="caution">
    <text evidence="7">The sequence shown here is derived from an EMBL/GenBank/DDBJ whole genome shotgun (WGS) entry which is preliminary data.</text>
</comment>
<evidence type="ECO:0000256" key="4">
    <source>
        <dbReference type="ARBA" id="ARBA00023136"/>
    </source>
</evidence>
<comment type="subcellular location">
    <subcellularLocation>
        <location evidence="1">Membrane</location>
        <topology evidence="1">Multi-pass membrane protein</topology>
    </subcellularLocation>
</comment>
<dbReference type="SUPFAM" id="SSF161098">
    <property type="entry name" value="MetI-like"/>
    <property type="match status" value="1"/>
</dbReference>
<dbReference type="Gene3D" id="3.40.190.10">
    <property type="entry name" value="Periplasmic binding protein-like II"/>
    <property type="match status" value="2"/>
</dbReference>
<dbReference type="EMBL" id="ACVN02000161">
    <property type="protein sequence ID" value="ERK56217.1"/>
    <property type="molecule type" value="Genomic_DNA"/>
</dbReference>
<evidence type="ECO:0000313" key="7">
    <source>
        <dbReference type="EMBL" id="ERK56217.1"/>
    </source>
</evidence>
<sequence>MSMASTGRLWGSLGITLRRTVLGLGLACLIGIAWGRSAPSAASSTPSPDRGCRCSWRCRPSSVVIGMLALGPTAGVVLLVVVLVSAPLITASTRDAIGQVDPDLLEMAHAFGRGPAWRGRHTIPSNRSGFPIEGDAPMRASRRDVLAWSAAVAALGLAGCSSREGGAASSSSTSSGPIDDLRVYVPTTLAFMAPMAAFGDELKSEGAVEEVTIRNWAGVDVLTSLLLDHEADVAAVPSYVGADPCTKGDDLRLAAITVWGMLYVLGPKEDEGADDMGLLTGRRIGVPPPNDMPDLVFRYLLAQKGIDAAGIDIVPYPDAQELLNAFVSGQLDWAVCPSAPPLSPSPSPPRPAARWGASSTCRGSGPRSPARTPASRWRASPCRPPSPATRACSAASWATWNRP</sequence>
<feature type="compositionally biased region" description="Pro residues" evidence="5">
    <location>
        <begin position="340"/>
        <end position="351"/>
    </location>
</feature>
<keyword evidence="8" id="KW-1185">Reference proteome</keyword>
<proteinExistence type="predicted"/>
<dbReference type="SUPFAM" id="SSF53850">
    <property type="entry name" value="Periplasmic binding protein-like II"/>
    <property type="match status" value="1"/>
</dbReference>
<evidence type="ECO:0000256" key="2">
    <source>
        <dbReference type="ARBA" id="ARBA00022692"/>
    </source>
</evidence>
<keyword evidence="2 6" id="KW-0812">Transmembrane</keyword>